<comment type="caution">
    <text evidence="1">The sequence shown here is derived from an EMBL/GenBank/DDBJ whole genome shotgun (WGS) entry which is preliminary data.</text>
</comment>
<evidence type="ECO:0000313" key="2">
    <source>
        <dbReference type="Proteomes" id="UP000037688"/>
    </source>
</evidence>
<organism evidence="1 2">
    <name type="scientific">Paenibacillus xylanivorans</name>
    <dbReference type="NCBI Taxonomy" id="1705561"/>
    <lineage>
        <taxon>Bacteria</taxon>
        <taxon>Bacillati</taxon>
        <taxon>Bacillota</taxon>
        <taxon>Bacilli</taxon>
        <taxon>Bacillales</taxon>
        <taxon>Paenibacillaceae</taxon>
        <taxon>Paenibacillus</taxon>
    </lineage>
</organism>
<evidence type="ECO:0000313" key="1">
    <source>
        <dbReference type="EMBL" id="KOY16457.1"/>
    </source>
</evidence>
<dbReference type="EMBL" id="LITU01000053">
    <property type="protein sequence ID" value="KOY16457.1"/>
    <property type="molecule type" value="Genomic_DNA"/>
</dbReference>
<accession>A0A0N0UI18</accession>
<protein>
    <submittedName>
        <fullName evidence="1">Uncharacterized protein</fullName>
    </submittedName>
</protein>
<reference evidence="1 2" key="1">
    <citation type="submission" date="2015-08" db="EMBL/GenBank/DDBJ databases">
        <title>Draft genome sequence of cellulolytic and xylanolytic Paenibacillus sp. A59, isolated from a decaying forest soil from Patagonia, Argentina.</title>
        <authorList>
            <person name="Ghio S."/>
            <person name="Caceres A.M."/>
            <person name="Talia P."/>
            <person name="Grasso D."/>
            <person name="Campos E."/>
        </authorList>
    </citation>
    <scope>NUCLEOTIDE SEQUENCE [LARGE SCALE GENOMIC DNA]</scope>
    <source>
        <strain evidence="1 2">A59</strain>
    </source>
</reference>
<dbReference type="Proteomes" id="UP000037688">
    <property type="component" value="Unassembled WGS sequence"/>
</dbReference>
<dbReference type="AlphaFoldDB" id="A0A0N0UI18"/>
<name>A0A0N0UI18_9BACL</name>
<dbReference type="OrthoDB" id="2082320at2"/>
<sequence length="183" mass="20410">MINAASKLLAVLLAVILLYVYPAAETADRQDDMARMTVVQTVTRFVDAVRTKGYISPGMYAEFEEQMARTGNAYEIAMEHLHKKYVPHYSDPMDQSTFSGTYETVQDGYYSAQIKAKLFPSSGSMASDDAGRRYTLAMGDFFTVTVKNTNRTPAMLIREWLNGTVQAAAVFTTYGGMVLNEDY</sequence>
<keyword evidence="2" id="KW-1185">Reference proteome</keyword>
<dbReference type="RefSeq" id="WP_053780895.1">
    <property type="nucleotide sequence ID" value="NZ_LITU01000053.1"/>
</dbReference>
<gene>
    <name evidence="1" type="ORF">AMS66_11385</name>
</gene>
<proteinExistence type="predicted"/>
<dbReference type="PATRIC" id="fig|1705561.3.peg.2150"/>